<dbReference type="EMBL" id="JAFEMC010000003">
    <property type="protein sequence ID" value="MBM6577183.1"/>
    <property type="molecule type" value="Genomic_DNA"/>
</dbReference>
<proteinExistence type="predicted"/>
<sequence length="83" mass="9075">MTRITAEVPAETASLVEELARSRGITGAEFVAEAVQRVAEHEAEFRAFVQEGVDAADRGDVVPHADVMIKLDEMIARHRARCA</sequence>
<dbReference type="Proteomes" id="UP000763641">
    <property type="component" value="Unassembled WGS sequence"/>
</dbReference>
<keyword evidence="2" id="KW-1185">Reference proteome</keyword>
<organism evidence="1 2">
    <name type="scientific">Sphingomonas longa</name>
    <dbReference type="NCBI Taxonomy" id="2778730"/>
    <lineage>
        <taxon>Bacteria</taxon>
        <taxon>Pseudomonadati</taxon>
        <taxon>Pseudomonadota</taxon>
        <taxon>Alphaproteobacteria</taxon>
        <taxon>Sphingomonadales</taxon>
        <taxon>Sphingomonadaceae</taxon>
        <taxon>Sphingomonas</taxon>
    </lineage>
</organism>
<protein>
    <recommendedName>
        <fullName evidence="3">Ribbon-helix-helix protein, CopG family</fullName>
    </recommendedName>
</protein>
<evidence type="ECO:0008006" key="3">
    <source>
        <dbReference type="Google" id="ProtNLM"/>
    </source>
</evidence>
<dbReference type="RefSeq" id="WP_204199280.1">
    <property type="nucleotide sequence ID" value="NZ_JAFEMC010000003.1"/>
</dbReference>
<dbReference type="Gene3D" id="6.20.450.20">
    <property type="match status" value="1"/>
</dbReference>
<reference evidence="1 2" key="1">
    <citation type="submission" date="2020-12" db="EMBL/GenBank/DDBJ databases">
        <title>Sphingomonas sp.</title>
        <authorList>
            <person name="Kim M.K."/>
        </authorList>
    </citation>
    <scope>NUCLEOTIDE SEQUENCE [LARGE SCALE GENOMIC DNA]</scope>
    <source>
        <strain evidence="1 2">BT552</strain>
    </source>
</reference>
<accession>A0ABS2D8F6</accession>
<comment type="caution">
    <text evidence="1">The sequence shown here is derived from an EMBL/GenBank/DDBJ whole genome shotgun (WGS) entry which is preliminary data.</text>
</comment>
<name>A0ABS2D8F6_9SPHN</name>
<evidence type="ECO:0000313" key="2">
    <source>
        <dbReference type="Proteomes" id="UP000763641"/>
    </source>
</evidence>
<gene>
    <name evidence="1" type="ORF">ILT43_12445</name>
</gene>
<evidence type="ECO:0000313" key="1">
    <source>
        <dbReference type="EMBL" id="MBM6577183.1"/>
    </source>
</evidence>